<evidence type="ECO:0000313" key="4">
    <source>
        <dbReference type="Proteomes" id="UP000299794"/>
    </source>
</evidence>
<feature type="region of interest" description="Disordered" evidence="2">
    <location>
        <begin position="257"/>
        <end position="282"/>
    </location>
</feature>
<dbReference type="SUPFAM" id="SSF58113">
    <property type="entry name" value="Apolipoprotein A-I"/>
    <property type="match status" value="1"/>
</dbReference>
<accession>A0A4P5ZTU5</accession>
<evidence type="ECO:0000256" key="2">
    <source>
        <dbReference type="SAM" id="MobiDB-lite"/>
    </source>
</evidence>
<gene>
    <name evidence="3" type="ORF">PA905_06590</name>
</gene>
<dbReference type="Proteomes" id="UP000299794">
    <property type="component" value="Unassembled WGS sequence"/>
</dbReference>
<proteinExistence type="predicted"/>
<feature type="compositionally biased region" description="Basic and acidic residues" evidence="2">
    <location>
        <begin position="267"/>
        <end position="282"/>
    </location>
</feature>
<evidence type="ECO:0000256" key="1">
    <source>
        <dbReference type="SAM" id="Coils"/>
    </source>
</evidence>
<evidence type="ECO:0000313" key="3">
    <source>
        <dbReference type="EMBL" id="GDZ92961.1"/>
    </source>
</evidence>
<sequence length="282" mass="31733">MEPIIEDIAMSEPTQNKLASDLEKAQSEGKLRAERIREIVKSSISEVGSEFKGGSQEIRDLVKQVVGTVLETVKGKGEEVQENVTASIEGVIDGISQAKQESIAKTQAEVKQLQARIDQHEQELQNNINLALSDIQEVGTNKSDQVKTAIESAITTIKNSEESTLMQKRYAQLKAQLAIVNANLVGRYGQRYQEVKDYLEEAQSWYEKAKDEPEIHTEKIDHKRKDFETKLGESGTAIAQKEKEIKQRLNDLWKSISETFTNNQSQPDEKKEDSSDINKDTL</sequence>
<organism evidence="3 4">
    <name type="scientific">Planktothrix agardhii CCAP 1459/11A</name>
    <dbReference type="NCBI Taxonomy" id="282420"/>
    <lineage>
        <taxon>Bacteria</taxon>
        <taxon>Bacillati</taxon>
        <taxon>Cyanobacteriota</taxon>
        <taxon>Cyanophyceae</taxon>
        <taxon>Oscillatoriophycideae</taxon>
        <taxon>Oscillatoriales</taxon>
        <taxon>Microcoleaceae</taxon>
        <taxon>Planktothrix</taxon>
    </lineage>
</organism>
<feature type="compositionally biased region" description="Polar residues" evidence="2">
    <location>
        <begin position="257"/>
        <end position="266"/>
    </location>
</feature>
<keyword evidence="1" id="KW-0175">Coiled coil</keyword>
<dbReference type="EMBL" id="BJCD01000030">
    <property type="protein sequence ID" value="GDZ92961.1"/>
    <property type="molecule type" value="Genomic_DNA"/>
</dbReference>
<reference evidence="4" key="1">
    <citation type="submission" date="2019-02" db="EMBL/GenBank/DDBJ databases">
        <title>Draft genome sequence of Planktothrix agardhii NIES-905.</title>
        <authorList>
            <person name="Yamaguchi H."/>
            <person name="Suzuki S."/>
            <person name="Kawachi M."/>
        </authorList>
    </citation>
    <scope>NUCLEOTIDE SEQUENCE [LARGE SCALE GENOMIC DNA]</scope>
    <source>
        <strain evidence="4">CCAP 1459/11A</strain>
    </source>
</reference>
<dbReference type="AlphaFoldDB" id="A0A4P5ZTU5"/>
<evidence type="ECO:0008006" key="5">
    <source>
        <dbReference type="Google" id="ProtNLM"/>
    </source>
</evidence>
<feature type="coiled-coil region" evidence="1">
    <location>
        <begin position="96"/>
        <end position="130"/>
    </location>
</feature>
<comment type="caution">
    <text evidence="3">The sequence shown here is derived from an EMBL/GenBank/DDBJ whole genome shotgun (WGS) entry which is preliminary data.</text>
</comment>
<dbReference type="Gene3D" id="1.20.120.20">
    <property type="entry name" value="Apolipoprotein"/>
    <property type="match status" value="1"/>
</dbReference>
<name>A0A4P5ZTU5_PLAAG</name>
<protein>
    <recommendedName>
        <fullName evidence="5">Histidine kinase</fullName>
    </recommendedName>
</protein>